<dbReference type="GO" id="GO:0008168">
    <property type="term" value="F:methyltransferase activity"/>
    <property type="evidence" value="ECO:0007669"/>
    <property type="project" value="UniProtKB-KW"/>
</dbReference>
<feature type="domain" description="Methyltransferase" evidence="3">
    <location>
        <begin position="55"/>
        <end position="150"/>
    </location>
</feature>
<dbReference type="InterPro" id="IPR041698">
    <property type="entry name" value="Methyltransf_25"/>
</dbReference>
<reference evidence="4" key="1">
    <citation type="submission" date="2023-02" db="EMBL/GenBank/DDBJ databases">
        <title>Description and genomic characterization of Salipiger bruguierae sp. nov., isolated from the sediment of mangrove plant Bruguiera sexangula.</title>
        <authorList>
            <person name="Long M."/>
        </authorList>
    </citation>
    <scope>NUCLEOTIDE SEQUENCE</scope>
    <source>
        <strain evidence="4">H15</strain>
    </source>
</reference>
<sequence length="286" mass="30188">MAADEISPDNAAQQAFWTEGPGLNWVALREELDTLHADISEQVLAAAAAQPGETVFDIGCGAGATTLALAAAVAPGGRVVGLDVSSSLLEVARARAAALPGPQPEFIHADAQVWRSERPADLCMSRMGVMFFADPGAAFANILQLLRPGGRLAFICWRGIEENPWFDLPLRAAVAQLGPPAPGDPDAPGPMAFRDPERVRGILARAGFAELAIEPVEAELRLPQGITAADLASRIGPAVRHIRDMGATEAQAEAIRADIRSAFARFETPQGAIVPARMNLVTARRP</sequence>
<dbReference type="SUPFAM" id="SSF53335">
    <property type="entry name" value="S-adenosyl-L-methionine-dependent methyltransferases"/>
    <property type="match status" value="1"/>
</dbReference>
<proteinExistence type="predicted"/>
<evidence type="ECO:0000313" key="4">
    <source>
        <dbReference type="EMBL" id="XCC93725.1"/>
    </source>
</evidence>
<evidence type="ECO:0000256" key="2">
    <source>
        <dbReference type="ARBA" id="ARBA00022679"/>
    </source>
</evidence>
<dbReference type="PANTHER" id="PTHR43861:SF1">
    <property type="entry name" value="TRANS-ACONITATE 2-METHYLTRANSFERASE"/>
    <property type="match status" value="1"/>
</dbReference>
<dbReference type="Gene3D" id="3.40.50.150">
    <property type="entry name" value="Vaccinia Virus protein VP39"/>
    <property type="match status" value="1"/>
</dbReference>
<keyword evidence="1 4" id="KW-0489">Methyltransferase</keyword>
<gene>
    <name evidence="4" type="ORF">PVT71_00540</name>
</gene>
<evidence type="ECO:0000259" key="3">
    <source>
        <dbReference type="Pfam" id="PF13649"/>
    </source>
</evidence>
<evidence type="ECO:0000256" key="1">
    <source>
        <dbReference type="ARBA" id="ARBA00022603"/>
    </source>
</evidence>
<dbReference type="InterPro" id="IPR029063">
    <property type="entry name" value="SAM-dependent_MTases_sf"/>
</dbReference>
<dbReference type="EMBL" id="CP123384">
    <property type="protein sequence ID" value="XCC93725.1"/>
    <property type="molecule type" value="Genomic_DNA"/>
</dbReference>
<keyword evidence="2" id="KW-0808">Transferase</keyword>
<dbReference type="CDD" id="cd02440">
    <property type="entry name" value="AdoMet_MTases"/>
    <property type="match status" value="1"/>
</dbReference>
<dbReference type="GO" id="GO:0032259">
    <property type="term" value="P:methylation"/>
    <property type="evidence" value="ECO:0007669"/>
    <property type="project" value="UniProtKB-KW"/>
</dbReference>
<dbReference type="PANTHER" id="PTHR43861">
    <property type="entry name" value="TRANS-ACONITATE 2-METHYLTRANSFERASE-RELATED"/>
    <property type="match status" value="1"/>
</dbReference>
<dbReference type="AlphaFoldDB" id="A0AAU8AH24"/>
<organism evidence="4">
    <name type="scientific">Alloyangia sp. H15</name>
    <dbReference type="NCBI Taxonomy" id="3029062"/>
    <lineage>
        <taxon>Bacteria</taxon>
        <taxon>Pseudomonadati</taxon>
        <taxon>Pseudomonadota</taxon>
        <taxon>Alphaproteobacteria</taxon>
        <taxon>Rhodobacterales</taxon>
        <taxon>Roseobacteraceae</taxon>
        <taxon>Alloyangia</taxon>
    </lineage>
</organism>
<accession>A0AAU8AH24</accession>
<dbReference type="RefSeq" id="WP_353472546.1">
    <property type="nucleotide sequence ID" value="NZ_CP123384.1"/>
</dbReference>
<name>A0AAU8AH24_9RHOB</name>
<dbReference type="Pfam" id="PF13649">
    <property type="entry name" value="Methyltransf_25"/>
    <property type="match status" value="1"/>
</dbReference>
<protein>
    <submittedName>
        <fullName evidence="4">Methyltransferase domain-containing protein</fullName>
    </submittedName>
</protein>